<gene>
    <name evidence="1" type="primary">prsA6</name>
</gene>
<proteinExistence type="predicted"/>
<protein>
    <submittedName>
        <fullName evidence="1">26S proteasome SU A6</fullName>
    </submittedName>
</protein>
<sequence length="214" mass="25456">MDSFFKLLLLKQYHKNKLYQNSKTNNSKLVIINSKFKNYAMVKYITNLFSEFKLFKKSSISIKTLKKYRKLVSNDKIIIIPYLSNLNIVLITLSYDKGPVLFVNLKINKYVSISQSNFKYLQNIIFSEYENHFINVLLFFFNFFKSNKIVYSNYSLIFSSFLNLGMLKVCKSQYTEKLDDSLGKKKINSKLLNLDFLMFIKFLKFWSYLPILLK</sequence>
<keyword evidence="1" id="KW-0647">Proteasome</keyword>
<dbReference type="GeneID" id="5788274"/>
<dbReference type="GO" id="GO:0000502">
    <property type="term" value="C:proteasome complex"/>
    <property type="evidence" value="ECO:0007669"/>
    <property type="project" value="UniProtKB-KW"/>
</dbReference>
<dbReference type="RefSeq" id="XP_001713002.1">
    <property type="nucleotide sequence ID" value="XM_001712950.1"/>
</dbReference>
<organism evidence="1 2">
    <name type="scientific">Bigelowiella natans</name>
    <name type="common">Pedinomonas minutissima</name>
    <name type="synonym">Chlorarachnion sp. (strain CCMP621)</name>
    <dbReference type="NCBI Taxonomy" id="227086"/>
    <lineage>
        <taxon>Eukaryota</taxon>
        <taxon>Sar</taxon>
        <taxon>Rhizaria</taxon>
        <taxon>Cercozoa</taxon>
        <taxon>Chlorarachniophyceae</taxon>
        <taxon>Bigelowiella</taxon>
    </lineage>
</organism>
<dbReference type="EMBL" id="DQ158858">
    <property type="protein sequence ID" value="ABA27390.1"/>
    <property type="molecule type" value="Genomic_DNA"/>
</dbReference>
<name>Q3LVX5_BIGNA</name>
<evidence type="ECO:0000313" key="2">
    <source>
        <dbReference type="Proteomes" id="UP000243425"/>
    </source>
</evidence>
<keyword evidence="1" id="KW-0542">Nucleomorph</keyword>
<dbReference type="Proteomes" id="UP000243425">
    <property type="component" value="Nucleomorph 3"/>
</dbReference>
<evidence type="ECO:0000313" key="1">
    <source>
        <dbReference type="EMBL" id="ABA27390.1"/>
    </source>
</evidence>
<dbReference type="AlphaFoldDB" id="Q3LVX5"/>
<geneLocation type="nucleomorph" evidence="1"/>
<reference evidence="1 2" key="1">
    <citation type="journal article" date="2006" name="Proc. Natl. Acad. Sci. U.S.A.">
        <title>Complete nucleotide sequence of the chlorarachniophyte nucleomorph: nature's smallest nucleus.</title>
        <authorList>
            <person name="Gilson P.R."/>
            <person name="Su V."/>
            <person name="Slamovits C.H."/>
            <person name="Reith M.E."/>
            <person name="Keeling P.J."/>
            <person name="McFadden G.I."/>
        </authorList>
    </citation>
    <scope>NUCLEOTIDE SEQUENCE [LARGE SCALE GENOMIC DNA]</scope>
    <source>
        <strain evidence="2">CCMP621</strain>
    </source>
</reference>
<accession>Q3LVX5</accession>